<proteinExistence type="inferred from homology"/>
<evidence type="ECO:0000256" key="5">
    <source>
        <dbReference type="ARBA" id="ARBA00022679"/>
    </source>
</evidence>
<dbReference type="Gene3D" id="3.90.870.10">
    <property type="entry name" value="DHBP synthase"/>
    <property type="match status" value="1"/>
</dbReference>
<evidence type="ECO:0000256" key="8">
    <source>
        <dbReference type="ARBA" id="ARBA00022741"/>
    </source>
</evidence>
<feature type="non-terminal residue" evidence="13">
    <location>
        <position position="71"/>
    </location>
</feature>
<dbReference type="EC" id="2.7.7.87" evidence="3"/>
<evidence type="ECO:0000256" key="2">
    <source>
        <dbReference type="ARBA" id="ARBA00007663"/>
    </source>
</evidence>
<evidence type="ECO:0000256" key="3">
    <source>
        <dbReference type="ARBA" id="ARBA00012584"/>
    </source>
</evidence>
<comment type="caution">
    <text evidence="13">The sequence shown here is derived from an EMBL/GenBank/DDBJ whole genome shotgun (WGS) entry which is preliminary data.</text>
</comment>
<feature type="domain" description="YrdC-like" evidence="12">
    <location>
        <begin position="8"/>
        <end position="71"/>
    </location>
</feature>
<sequence length="71" mass="7655">MLCSASDPAALNEAARLLRQGGLIAFPTETSYGLGVDPFNVEALERLFAVKQRQPDKPVLVLVAEQAQVTE</sequence>
<dbReference type="PROSITE" id="PS51163">
    <property type="entry name" value="YRDC"/>
    <property type="match status" value="1"/>
</dbReference>
<dbReference type="GO" id="GO:0000049">
    <property type="term" value="F:tRNA binding"/>
    <property type="evidence" value="ECO:0007669"/>
    <property type="project" value="TreeGrafter"/>
</dbReference>
<keyword evidence="4" id="KW-0963">Cytoplasm</keyword>
<dbReference type="Pfam" id="PF01300">
    <property type="entry name" value="Sua5_yciO_yrdC"/>
    <property type="match status" value="1"/>
</dbReference>
<keyword evidence="8" id="KW-0547">Nucleotide-binding</keyword>
<keyword evidence="5 13" id="KW-0808">Transferase</keyword>
<dbReference type="EMBL" id="MTKQ01000161">
    <property type="protein sequence ID" value="RWX47515.1"/>
    <property type="molecule type" value="Genomic_DNA"/>
</dbReference>
<evidence type="ECO:0000256" key="11">
    <source>
        <dbReference type="ARBA" id="ARBA00048366"/>
    </source>
</evidence>
<evidence type="ECO:0000256" key="9">
    <source>
        <dbReference type="ARBA" id="ARBA00022840"/>
    </source>
</evidence>
<dbReference type="InterPro" id="IPR017945">
    <property type="entry name" value="DHBP_synth_RibB-like_a/b_dom"/>
</dbReference>
<dbReference type="Proteomes" id="UP000286862">
    <property type="component" value="Unassembled WGS sequence"/>
</dbReference>
<dbReference type="InterPro" id="IPR050156">
    <property type="entry name" value="TC-AMP_synthase_SUA5"/>
</dbReference>
<evidence type="ECO:0000313" key="14">
    <source>
        <dbReference type="Proteomes" id="UP000286862"/>
    </source>
</evidence>
<keyword evidence="7 13" id="KW-0548">Nucleotidyltransferase</keyword>
<dbReference type="GO" id="GO:0061710">
    <property type="term" value="F:L-threonylcarbamoyladenylate synthase"/>
    <property type="evidence" value="ECO:0007669"/>
    <property type="project" value="UniProtKB-EC"/>
</dbReference>
<evidence type="ECO:0000256" key="7">
    <source>
        <dbReference type="ARBA" id="ARBA00022695"/>
    </source>
</evidence>
<dbReference type="GO" id="GO:0005524">
    <property type="term" value="F:ATP binding"/>
    <property type="evidence" value="ECO:0007669"/>
    <property type="project" value="UniProtKB-KW"/>
</dbReference>
<dbReference type="GO" id="GO:0005737">
    <property type="term" value="C:cytoplasm"/>
    <property type="evidence" value="ECO:0007669"/>
    <property type="project" value="UniProtKB-SubCell"/>
</dbReference>
<evidence type="ECO:0000256" key="6">
    <source>
        <dbReference type="ARBA" id="ARBA00022694"/>
    </source>
</evidence>
<protein>
    <recommendedName>
        <fullName evidence="10">L-threonylcarbamoyladenylate synthase</fullName>
        <ecNumber evidence="3">2.7.7.87</ecNumber>
    </recommendedName>
    <alternativeName>
        <fullName evidence="10">L-threonylcarbamoyladenylate synthase</fullName>
    </alternativeName>
</protein>
<dbReference type="GO" id="GO:0006450">
    <property type="term" value="P:regulation of translational fidelity"/>
    <property type="evidence" value="ECO:0007669"/>
    <property type="project" value="TreeGrafter"/>
</dbReference>
<gene>
    <name evidence="13" type="ORF">VT99_11611</name>
</gene>
<dbReference type="AlphaFoldDB" id="A0A3S3RTB7"/>
<dbReference type="PANTHER" id="PTHR17490:SF16">
    <property type="entry name" value="THREONYLCARBAMOYL-AMP SYNTHASE"/>
    <property type="match status" value="1"/>
</dbReference>
<evidence type="ECO:0000256" key="1">
    <source>
        <dbReference type="ARBA" id="ARBA00004496"/>
    </source>
</evidence>
<evidence type="ECO:0000256" key="4">
    <source>
        <dbReference type="ARBA" id="ARBA00022490"/>
    </source>
</evidence>
<comment type="subcellular location">
    <subcellularLocation>
        <location evidence="1">Cytoplasm</location>
    </subcellularLocation>
</comment>
<dbReference type="InterPro" id="IPR006070">
    <property type="entry name" value="Sua5-like_dom"/>
</dbReference>
<evidence type="ECO:0000259" key="12">
    <source>
        <dbReference type="PROSITE" id="PS51163"/>
    </source>
</evidence>
<evidence type="ECO:0000256" key="10">
    <source>
        <dbReference type="ARBA" id="ARBA00029774"/>
    </source>
</evidence>
<keyword evidence="6" id="KW-0819">tRNA processing</keyword>
<comment type="catalytic activity">
    <reaction evidence="11">
        <text>L-threonine + hydrogencarbonate + ATP = L-threonylcarbamoyladenylate + diphosphate + H2O</text>
        <dbReference type="Rhea" id="RHEA:36407"/>
        <dbReference type="ChEBI" id="CHEBI:15377"/>
        <dbReference type="ChEBI" id="CHEBI:17544"/>
        <dbReference type="ChEBI" id="CHEBI:30616"/>
        <dbReference type="ChEBI" id="CHEBI:33019"/>
        <dbReference type="ChEBI" id="CHEBI:57926"/>
        <dbReference type="ChEBI" id="CHEBI:73682"/>
        <dbReference type="EC" id="2.7.7.87"/>
    </reaction>
</comment>
<keyword evidence="9" id="KW-0067">ATP-binding</keyword>
<organism evidence="13 14">
    <name type="scientific">Candidatus Electrothrix marina</name>
    <dbReference type="NCBI Taxonomy" id="1859130"/>
    <lineage>
        <taxon>Bacteria</taxon>
        <taxon>Pseudomonadati</taxon>
        <taxon>Thermodesulfobacteriota</taxon>
        <taxon>Desulfobulbia</taxon>
        <taxon>Desulfobulbales</taxon>
        <taxon>Desulfobulbaceae</taxon>
        <taxon>Candidatus Electrothrix</taxon>
    </lineage>
</organism>
<evidence type="ECO:0000313" key="13">
    <source>
        <dbReference type="EMBL" id="RWX47515.1"/>
    </source>
</evidence>
<name>A0A3S3RTB7_9BACT</name>
<reference evidence="13 14" key="1">
    <citation type="submission" date="2017-01" db="EMBL/GenBank/DDBJ databases">
        <title>The cable genome- insights into the physiology and evolution of filamentous bacteria capable of sulfide oxidation via long distance electron transfer.</title>
        <authorList>
            <person name="Schreiber L."/>
            <person name="Bjerg J.T."/>
            <person name="Boggild A."/>
            <person name="Van De Vossenberg J."/>
            <person name="Meysman F."/>
            <person name="Nielsen L.P."/>
            <person name="Schramm A."/>
            <person name="Kjeldsen K.U."/>
        </authorList>
    </citation>
    <scope>NUCLEOTIDE SEQUENCE [LARGE SCALE GENOMIC DNA]</scope>
    <source>
        <strain evidence="13">A2</strain>
    </source>
</reference>
<comment type="similarity">
    <text evidence="2">Belongs to the SUA5 family.</text>
</comment>
<dbReference type="GO" id="GO:0003725">
    <property type="term" value="F:double-stranded RNA binding"/>
    <property type="evidence" value="ECO:0007669"/>
    <property type="project" value="InterPro"/>
</dbReference>
<dbReference type="GO" id="GO:0008033">
    <property type="term" value="P:tRNA processing"/>
    <property type="evidence" value="ECO:0007669"/>
    <property type="project" value="UniProtKB-KW"/>
</dbReference>
<dbReference type="PANTHER" id="PTHR17490">
    <property type="entry name" value="SUA5"/>
    <property type="match status" value="1"/>
</dbReference>
<dbReference type="SUPFAM" id="SSF55821">
    <property type="entry name" value="YrdC/RibB"/>
    <property type="match status" value="1"/>
</dbReference>
<accession>A0A3S3RTB7</accession>